<dbReference type="InterPro" id="IPR058548">
    <property type="entry name" value="MlaB-like_STAS"/>
</dbReference>
<sequence>MASDASARIEGDALFLAGTLDRAAAVTLWPQLARQAGQLRRLDLHAVERVDSAGVALLAELAARLRGNGGGAITGTPARLDELRAAYRLSPSLDFNASTAGS</sequence>
<organism evidence="2 3">
    <name type="scientific">Stenotrophomonas daejeonensis</name>
    <dbReference type="NCBI Taxonomy" id="659018"/>
    <lineage>
        <taxon>Bacteria</taxon>
        <taxon>Pseudomonadati</taxon>
        <taxon>Pseudomonadota</taxon>
        <taxon>Gammaproteobacteria</taxon>
        <taxon>Lysobacterales</taxon>
        <taxon>Lysobacteraceae</taxon>
        <taxon>Stenotrophomonas</taxon>
    </lineage>
</organism>
<reference evidence="2 3" key="1">
    <citation type="submission" date="2015-05" db="EMBL/GenBank/DDBJ databases">
        <title>Genome sequencing and analysis of members of genus Stenotrophomonas.</title>
        <authorList>
            <person name="Patil P.P."/>
            <person name="Midha S."/>
            <person name="Patil P.B."/>
        </authorList>
    </citation>
    <scope>NUCLEOTIDE SEQUENCE [LARGE SCALE GENOMIC DNA]</scope>
    <source>
        <strain evidence="2 3">JCM 16244</strain>
    </source>
</reference>
<gene>
    <name evidence="2" type="ORF">ABB34_06420</name>
</gene>
<dbReference type="Pfam" id="PF13466">
    <property type="entry name" value="STAS_2"/>
    <property type="match status" value="1"/>
</dbReference>
<dbReference type="AlphaFoldDB" id="A0A0R0DX29"/>
<dbReference type="RefSeq" id="WP_057640422.1">
    <property type="nucleotide sequence ID" value="NZ_LDJP01000034.1"/>
</dbReference>
<accession>A0A0R0DX29</accession>
<dbReference type="EMBL" id="LDJP01000034">
    <property type="protein sequence ID" value="KRG86555.1"/>
    <property type="molecule type" value="Genomic_DNA"/>
</dbReference>
<name>A0A0R0DX29_9GAMM</name>
<evidence type="ECO:0000313" key="2">
    <source>
        <dbReference type="EMBL" id="KRG86555.1"/>
    </source>
</evidence>
<dbReference type="InterPro" id="IPR052746">
    <property type="entry name" value="MlaB_ABC_Transporter"/>
</dbReference>
<dbReference type="PATRIC" id="fig|659018.3.peg.1209"/>
<evidence type="ECO:0000259" key="1">
    <source>
        <dbReference type="PROSITE" id="PS50801"/>
    </source>
</evidence>
<dbReference type="Proteomes" id="UP000050940">
    <property type="component" value="Unassembled WGS sequence"/>
</dbReference>
<dbReference type="Gene3D" id="3.30.750.24">
    <property type="entry name" value="STAS domain"/>
    <property type="match status" value="1"/>
</dbReference>
<dbReference type="InterPro" id="IPR002645">
    <property type="entry name" value="STAS_dom"/>
</dbReference>
<dbReference type="PANTHER" id="PTHR35849">
    <property type="entry name" value="BLR2341 PROTEIN"/>
    <property type="match status" value="1"/>
</dbReference>
<proteinExistence type="predicted"/>
<comment type="caution">
    <text evidence="2">The sequence shown here is derived from an EMBL/GenBank/DDBJ whole genome shotgun (WGS) entry which is preliminary data.</text>
</comment>
<dbReference type="STRING" id="659018.ABB34_06420"/>
<feature type="domain" description="STAS" evidence="1">
    <location>
        <begin position="14"/>
        <end position="69"/>
    </location>
</feature>
<dbReference type="OrthoDB" id="5687860at2"/>
<dbReference type="SUPFAM" id="SSF52091">
    <property type="entry name" value="SpoIIaa-like"/>
    <property type="match status" value="1"/>
</dbReference>
<evidence type="ECO:0000313" key="3">
    <source>
        <dbReference type="Proteomes" id="UP000050940"/>
    </source>
</evidence>
<protein>
    <submittedName>
        <fullName evidence="2">Anti-sigma B factor antagonist</fullName>
    </submittedName>
</protein>
<dbReference type="PANTHER" id="PTHR35849:SF1">
    <property type="entry name" value="INTERMEMBRANE PHOSPHOLIPID TRANSPORT SYSTEM BINDING PROTEIN MLAB"/>
    <property type="match status" value="1"/>
</dbReference>
<dbReference type="InterPro" id="IPR036513">
    <property type="entry name" value="STAS_dom_sf"/>
</dbReference>
<dbReference type="PROSITE" id="PS50801">
    <property type="entry name" value="STAS"/>
    <property type="match status" value="1"/>
</dbReference>
<keyword evidence="3" id="KW-1185">Reference proteome</keyword>